<keyword evidence="2" id="KW-1185">Reference proteome</keyword>
<accession>A0A2N9X4K5</accession>
<evidence type="ECO:0008006" key="3">
    <source>
        <dbReference type="Google" id="ProtNLM"/>
    </source>
</evidence>
<name>A0A2N9X4K5_9NEIS</name>
<dbReference type="Gene3D" id="3.40.1000.10">
    <property type="entry name" value="Mog1/PsbP, alpha/beta/alpha sandwich"/>
    <property type="match status" value="1"/>
</dbReference>
<reference evidence="1" key="1">
    <citation type="journal article" date="2017" name="MBio">
        <title>Type VI secretion-mediated competition in the bee gut microbiome.</title>
        <authorList>
            <person name="Steele M.I."/>
            <person name="Kwong W.K."/>
            <person name="Powell J.E."/>
            <person name="Whiteley M."/>
            <person name="Moran N.A."/>
        </authorList>
    </citation>
    <scope>NUCLEOTIDE SEQUENCE [LARGE SCALE GENOMIC DNA]</scope>
    <source>
        <strain evidence="1">WkB273</strain>
    </source>
</reference>
<proteinExistence type="predicted"/>
<dbReference type="InterPro" id="IPR016123">
    <property type="entry name" value="Mog1/PsbP_a/b/a-sand"/>
</dbReference>
<evidence type="ECO:0000313" key="2">
    <source>
        <dbReference type="Proteomes" id="UP000230202"/>
    </source>
</evidence>
<protein>
    <recommendedName>
        <fullName evidence="3">DUF1795 domain-containing protein</fullName>
    </recommendedName>
</protein>
<dbReference type="InterPro" id="IPR014894">
    <property type="entry name" value="DcrB/EagT6"/>
</dbReference>
<sequence length="142" mass="16361">MQYQTNDTEFQIPDADIKDVTLNIIKFQNLGTSLVLSRSELGEEETLESSLDDQLKRLESSVKGLKFHQKNKTSFGKNQDIEAFELSNQFIKGAEKVFQYQLVCLIPGTRTMFAMSYVKNTNLGEAELAHWELIKQNFEFKK</sequence>
<dbReference type="SUPFAM" id="SSF55724">
    <property type="entry name" value="Mog1p/PsbP-like"/>
    <property type="match status" value="1"/>
</dbReference>
<comment type="caution">
    <text evidence="1">The sequence shown here is derived from an EMBL/GenBank/DDBJ whole genome shotgun (WGS) entry which is preliminary data.</text>
</comment>
<gene>
    <name evidence="1" type="ORF">BHC54_10285</name>
</gene>
<organism evidence="1 2">
    <name type="scientific">Snodgrassella alvi</name>
    <dbReference type="NCBI Taxonomy" id="1196083"/>
    <lineage>
        <taxon>Bacteria</taxon>
        <taxon>Pseudomonadati</taxon>
        <taxon>Pseudomonadota</taxon>
        <taxon>Betaproteobacteria</taxon>
        <taxon>Neisseriales</taxon>
        <taxon>Neisseriaceae</taxon>
        <taxon>Snodgrassella</taxon>
    </lineage>
</organism>
<dbReference type="RefSeq" id="WP_100152757.1">
    <property type="nucleotide sequence ID" value="NZ_MEIL01000030.1"/>
</dbReference>
<evidence type="ECO:0000313" key="1">
    <source>
        <dbReference type="EMBL" id="PIT37902.1"/>
    </source>
</evidence>
<dbReference type="Pfam" id="PF08786">
    <property type="entry name" value="DcrB"/>
    <property type="match status" value="1"/>
</dbReference>
<dbReference type="AlphaFoldDB" id="A0A2N9X4K5"/>
<dbReference type="Proteomes" id="UP000230202">
    <property type="component" value="Unassembled WGS sequence"/>
</dbReference>
<dbReference type="EMBL" id="MEIL01000030">
    <property type="protein sequence ID" value="PIT37902.1"/>
    <property type="molecule type" value="Genomic_DNA"/>
</dbReference>